<dbReference type="AlphaFoldDB" id="A0A3B0TBY2"/>
<proteinExistence type="predicted"/>
<name>A0A3B0TBY2_9ZZZZ</name>
<evidence type="ECO:0000259" key="1">
    <source>
        <dbReference type="Pfam" id="PF01408"/>
    </source>
</evidence>
<dbReference type="GO" id="GO:0000166">
    <property type="term" value="F:nucleotide binding"/>
    <property type="evidence" value="ECO:0007669"/>
    <property type="project" value="InterPro"/>
</dbReference>
<dbReference type="EMBL" id="UOEL01000076">
    <property type="protein sequence ID" value="VAW12022.1"/>
    <property type="molecule type" value="Genomic_DNA"/>
</dbReference>
<dbReference type="InterPro" id="IPR036291">
    <property type="entry name" value="NAD(P)-bd_dom_sf"/>
</dbReference>
<sequence>MELEGVELVALYNRTKTKAETFACAYDIPSVYDDVEQLLATEKLDFVDIITDVDTHATFTEMARKKVLR</sequence>
<accession>A0A3B0TBY2</accession>
<dbReference type="InterPro" id="IPR000683">
    <property type="entry name" value="Gfo/Idh/MocA-like_OxRdtase_N"/>
</dbReference>
<evidence type="ECO:0000313" key="2">
    <source>
        <dbReference type="EMBL" id="VAW12022.1"/>
    </source>
</evidence>
<feature type="domain" description="Gfo/Idh/MocA-like oxidoreductase N-terminal" evidence="1">
    <location>
        <begin position="4"/>
        <end position="63"/>
    </location>
</feature>
<reference evidence="2" key="1">
    <citation type="submission" date="2018-06" db="EMBL/GenBank/DDBJ databases">
        <authorList>
            <person name="Zhirakovskaya E."/>
        </authorList>
    </citation>
    <scope>NUCLEOTIDE SEQUENCE</scope>
</reference>
<gene>
    <name evidence="2" type="ORF">MNBD_BACTEROID03-2195</name>
</gene>
<organism evidence="2">
    <name type="scientific">hydrothermal vent metagenome</name>
    <dbReference type="NCBI Taxonomy" id="652676"/>
    <lineage>
        <taxon>unclassified sequences</taxon>
        <taxon>metagenomes</taxon>
        <taxon>ecological metagenomes</taxon>
    </lineage>
</organism>
<dbReference type="SUPFAM" id="SSF51735">
    <property type="entry name" value="NAD(P)-binding Rossmann-fold domains"/>
    <property type="match status" value="1"/>
</dbReference>
<dbReference type="Gene3D" id="3.40.50.720">
    <property type="entry name" value="NAD(P)-binding Rossmann-like Domain"/>
    <property type="match status" value="1"/>
</dbReference>
<dbReference type="Pfam" id="PF01408">
    <property type="entry name" value="GFO_IDH_MocA"/>
    <property type="match status" value="1"/>
</dbReference>
<protein>
    <recommendedName>
        <fullName evidence="1">Gfo/Idh/MocA-like oxidoreductase N-terminal domain-containing protein</fullName>
    </recommendedName>
</protein>